<reference evidence="6 7" key="1">
    <citation type="submission" date="2021-05" db="EMBL/GenBank/DDBJ databases">
        <title>A Polyphasic approach of four new species of the genus Ohtaekwangia: Ohtaekwangia histidinii sp. nov., Ohtaekwangia cretensis sp. nov., Ohtaekwangia indiensis sp. nov., Ohtaekwangia reichenbachii sp. nov. from diverse environment.</title>
        <authorList>
            <person name="Octaviana S."/>
        </authorList>
    </citation>
    <scope>NUCLEOTIDE SEQUENCE [LARGE SCALE GENOMIC DNA]</scope>
    <source>
        <strain evidence="6 7">PWU4</strain>
    </source>
</reference>
<dbReference type="PANTHER" id="PTHR11785:SF512">
    <property type="entry name" value="SOBREMESA, ISOFORM B"/>
    <property type="match status" value="1"/>
</dbReference>
<feature type="transmembrane region" description="Helical" evidence="5">
    <location>
        <begin position="260"/>
        <end position="283"/>
    </location>
</feature>
<feature type="transmembrane region" description="Helical" evidence="5">
    <location>
        <begin position="389"/>
        <end position="409"/>
    </location>
</feature>
<evidence type="ECO:0000256" key="2">
    <source>
        <dbReference type="ARBA" id="ARBA00022692"/>
    </source>
</evidence>
<evidence type="ECO:0000313" key="7">
    <source>
        <dbReference type="Proteomes" id="UP001319200"/>
    </source>
</evidence>
<keyword evidence="3 5" id="KW-1133">Transmembrane helix</keyword>
<feature type="transmembrane region" description="Helical" evidence="5">
    <location>
        <begin position="421"/>
        <end position="444"/>
    </location>
</feature>
<keyword evidence="4 5" id="KW-0472">Membrane</keyword>
<comment type="subcellular location">
    <subcellularLocation>
        <location evidence="1">Membrane</location>
        <topology evidence="1">Multi-pass membrane protein</topology>
    </subcellularLocation>
</comment>
<dbReference type="GO" id="GO:0015179">
    <property type="term" value="F:L-amino acid transmembrane transporter activity"/>
    <property type="evidence" value="ECO:0007669"/>
    <property type="project" value="TreeGrafter"/>
</dbReference>
<organism evidence="6 7">
    <name type="scientific">Chryseosolibacter histidini</name>
    <dbReference type="NCBI Taxonomy" id="2782349"/>
    <lineage>
        <taxon>Bacteria</taxon>
        <taxon>Pseudomonadati</taxon>
        <taxon>Bacteroidota</taxon>
        <taxon>Cytophagia</taxon>
        <taxon>Cytophagales</taxon>
        <taxon>Chryseotaleaceae</taxon>
        <taxon>Chryseosolibacter</taxon>
    </lineage>
</organism>
<dbReference type="InterPro" id="IPR002293">
    <property type="entry name" value="AA/rel_permease1"/>
</dbReference>
<gene>
    <name evidence="6" type="ORF">KK083_20045</name>
</gene>
<evidence type="ECO:0000256" key="3">
    <source>
        <dbReference type="ARBA" id="ARBA00022989"/>
    </source>
</evidence>
<dbReference type="EMBL" id="JAHESF010000022">
    <property type="protein sequence ID" value="MBT1699199.1"/>
    <property type="molecule type" value="Genomic_DNA"/>
</dbReference>
<evidence type="ECO:0000313" key="6">
    <source>
        <dbReference type="EMBL" id="MBT1699199.1"/>
    </source>
</evidence>
<evidence type="ECO:0000256" key="4">
    <source>
        <dbReference type="ARBA" id="ARBA00023136"/>
    </source>
</evidence>
<evidence type="ECO:0000256" key="1">
    <source>
        <dbReference type="ARBA" id="ARBA00004141"/>
    </source>
</evidence>
<proteinExistence type="predicted"/>
<dbReference type="Gene3D" id="1.20.1740.10">
    <property type="entry name" value="Amino acid/polyamine transporter I"/>
    <property type="match status" value="1"/>
</dbReference>
<dbReference type="PIRSF" id="PIRSF006060">
    <property type="entry name" value="AA_transporter"/>
    <property type="match status" value="1"/>
</dbReference>
<feature type="transmembrane region" description="Helical" evidence="5">
    <location>
        <begin position="223"/>
        <end position="248"/>
    </location>
</feature>
<feature type="transmembrane region" description="Helical" evidence="5">
    <location>
        <begin position="314"/>
        <end position="341"/>
    </location>
</feature>
<accession>A0AAP2DPJ0</accession>
<dbReference type="InterPro" id="IPR050598">
    <property type="entry name" value="AminoAcid_Transporter"/>
</dbReference>
<dbReference type="AlphaFoldDB" id="A0AAP2DPJ0"/>
<feature type="transmembrane region" description="Helical" evidence="5">
    <location>
        <begin position="49"/>
        <end position="71"/>
    </location>
</feature>
<keyword evidence="7" id="KW-1185">Reference proteome</keyword>
<feature type="transmembrane region" description="Helical" evidence="5">
    <location>
        <begin position="92"/>
        <end position="118"/>
    </location>
</feature>
<comment type="caution">
    <text evidence="6">The sequence shown here is derived from an EMBL/GenBank/DDBJ whole genome shotgun (WGS) entry which is preliminary data.</text>
</comment>
<protein>
    <submittedName>
        <fullName evidence="6">Amino acid permease</fullName>
    </submittedName>
</protein>
<sequence>MSQQPKSQGKLIQTLGLFSAFTLTVSSVIGSGVYKKVAPMSAELLSPDLVLIAWVVAGLITLCGTLSNAEVAGLLADSGGEFVYFRKIYNKFFAFLFGWTTFTVIRSAAVASIAYIFAQSFNALIPVPTLSESWAQVTLLGVFTPFDNFGVKCLTVLLILVLSYNNYIGIKFGEGLSKGVLIIVVASIFLIIVLGLTIGGGSLENFSTSSTHYVSRSITDPSFITSFFAALLAAFWAYEGWSATGYIGGEIKNPKRNLPLALVLGVSFVMVVYVLINFTYLYVLPIDEIVNSQKSQNTIAAITVIRHFLGSGGALFISILILLTTFGCTNTTLLGPPRLYYAMAKEGMFFKSASYIHPKYNTPSNAIVIQAVWSSLLVFSGSFDQLTDMLIFAAFIFYGATTLGVFILRKKMPDAHRPYKAWGYPVVPVIFILFCLALITITLIGKPREALIGLALMASGLPFYFYWNRNSLRSTVDSPRQ</sequence>
<name>A0AAP2DPJ0_9BACT</name>
<evidence type="ECO:0000256" key="5">
    <source>
        <dbReference type="SAM" id="Phobius"/>
    </source>
</evidence>
<dbReference type="GO" id="GO:0016020">
    <property type="term" value="C:membrane"/>
    <property type="evidence" value="ECO:0007669"/>
    <property type="project" value="UniProtKB-SubCell"/>
</dbReference>
<dbReference type="Pfam" id="PF13520">
    <property type="entry name" value="AA_permease_2"/>
    <property type="match status" value="1"/>
</dbReference>
<feature type="transmembrane region" description="Helical" evidence="5">
    <location>
        <begin position="12"/>
        <end position="34"/>
    </location>
</feature>
<feature type="transmembrane region" description="Helical" evidence="5">
    <location>
        <begin position="149"/>
        <end position="168"/>
    </location>
</feature>
<dbReference type="Proteomes" id="UP001319200">
    <property type="component" value="Unassembled WGS sequence"/>
</dbReference>
<keyword evidence="2 5" id="KW-0812">Transmembrane</keyword>
<feature type="transmembrane region" description="Helical" evidence="5">
    <location>
        <begin position="180"/>
        <end position="203"/>
    </location>
</feature>
<dbReference type="PANTHER" id="PTHR11785">
    <property type="entry name" value="AMINO ACID TRANSPORTER"/>
    <property type="match status" value="1"/>
</dbReference>
<dbReference type="RefSeq" id="WP_254166898.1">
    <property type="nucleotide sequence ID" value="NZ_JAHESF010000022.1"/>
</dbReference>
<feature type="transmembrane region" description="Helical" evidence="5">
    <location>
        <begin position="450"/>
        <end position="467"/>
    </location>
</feature>